<comment type="caution">
    <text evidence="11">The sequence shown here is derived from an EMBL/GenBank/DDBJ whole genome shotgun (WGS) entry which is preliminary data.</text>
</comment>
<evidence type="ECO:0000256" key="9">
    <source>
        <dbReference type="ARBA" id="ARBA00023136"/>
    </source>
</evidence>
<dbReference type="EMBL" id="DVOF01000142">
    <property type="protein sequence ID" value="HIV02905.1"/>
    <property type="molecule type" value="Genomic_DNA"/>
</dbReference>
<evidence type="ECO:0000256" key="4">
    <source>
        <dbReference type="ARBA" id="ARBA00022475"/>
    </source>
</evidence>
<dbReference type="GO" id="GO:0005886">
    <property type="term" value="C:plasma membrane"/>
    <property type="evidence" value="ECO:0007669"/>
    <property type="project" value="UniProtKB-SubCell"/>
</dbReference>
<dbReference type="GO" id="GO:0015450">
    <property type="term" value="F:protein-transporting ATPase activity"/>
    <property type="evidence" value="ECO:0007669"/>
    <property type="project" value="UniProtKB-UniRule"/>
</dbReference>
<reference evidence="11" key="2">
    <citation type="journal article" date="2021" name="PeerJ">
        <title>Extensive microbial diversity within the chicken gut microbiome revealed by metagenomics and culture.</title>
        <authorList>
            <person name="Gilroy R."/>
            <person name="Ravi A."/>
            <person name="Getino M."/>
            <person name="Pursley I."/>
            <person name="Horton D.L."/>
            <person name="Alikhan N.F."/>
            <person name="Baker D."/>
            <person name="Gharbi K."/>
            <person name="Hall N."/>
            <person name="Watson M."/>
            <person name="Adriaenssens E.M."/>
            <person name="Foster-Nyarko E."/>
            <person name="Jarju S."/>
            <person name="Secka A."/>
            <person name="Antonio M."/>
            <person name="Oren A."/>
            <person name="Chaudhuri R.R."/>
            <person name="La Ragione R."/>
            <person name="Hildebrand F."/>
            <person name="Pallen M.J."/>
        </authorList>
    </citation>
    <scope>NUCLEOTIDE SEQUENCE</scope>
    <source>
        <strain evidence="11">4920</strain>
    </source>
</reference>
<feature type="transmembrane region" description="Helical" evidence="10">
    <location>
        <begin position="6"/>
        <end position="25"/>
    </location>
</feature>
<evidence type="ECO:0000256" key="1">
    <source>
        <dbReference type="ARBA" id="ARBA00004651"/>
    </source>
</evidence>
<comment type="similarity">
    <text evidence="2 10">Belongs to the SecG family.</text>
</comment>
<dbReference type="NCBIfam" id="TIGR00810">
    <property type="entry name" value="secG"/>
    <property type="match status" value="1"/>
</dbReference>
<dbReference type="Proteomes" id="UP000886743">
    <property type="component" value="Unassembled WGS sequence"/>
</dbReference>
<evidence type="ECO:0000256" key="10">
    <source>
        <dbReference type="RuleBase" id="RU365087"/>
    </source>
</evidence>
<dbReference type="InterPro" id="IPR004692">
    <property type="entry name" value="SecG"/>
</dbReference>
<keyword evidence="8 10" id="KW-0811">Translocation</keyword>
<dbReference type="Pfam" id="PF03840">
    <property type="entry name" value="SecG"/>
    <property type="match status" value="1"/>
</dbReference>
<evidence type="ECO:0000256" key="6">
    <source>
        <dbReference type="ARBA" id="ARBA00022927"/>
    </source>
</evidence>
<dbReference type="GO" id="GO:0009306">
    <property type="term" value="P:protein secretion"/>
    <property type="evidence" value="ECO:0007669"/>
    <property type="project" value="UniProtKB-UniRule"/>
</dbReference>
<dbReference type="PANTHER" id="PTHR34182">
    <property type="entry name" value="PROTEIN-EXPORT MEMBRANE PROTEIN SECG"/>
    <property type="match status" value="1"/>
</dbReference>
<dbReference type="PRINTS" id="PR01651">
    <property type="entry name" value="SECGEXPORT"/>
</dbReference>
<dbReference type="GO" id="GO:0065002">
    <property type="term" value="P:intracellular protein transmembrane transport"/>
    <property type="evidence" value="ECO:0007669"/>
    <property type="project" value="TreeGrafter"/>
</dbReference>
<sequence>MQIAETIVMVLHIIASLVLIVVVLLQSGKAAGLSGTIAGGAETFFGKNKGRTIDAILEKWTAFFAILFLITSIALALIIKWLAATPVA</sequence>
<keyword evidence="7 10" id="KW-1133">Transmembrane helix</keyword>
<comment type="subcellular location">
    <subcellularLocation>
        <location evidence="1 10">Cell membrane</location>
        <topology evidence="1 10">Multi-pass membrane protein</topology>
    </subcellularLocation>
</comment>
<keyword evidence="9 10" id="KW-0472">Membrane</keyword>
<accession>A0A9D1SZW1</accession>
<dbReference type="PANTHER" id="PTHR34182:SF1">
    <property type="entry name" value="PROTEIN-EXPORT MEMBRANE PROTEIN SECG"/>
    <property type="match status" value="1"/>
</dbReference>
<dbReference type="GO" id="GO:0043952">
    <property type="term" value="P:protein transport by the Sec complex"/>
    <property type="evidence" value="ECO:0007669"/>
    <property type="project" value="TreeGrafter"/>
</dbReference>
<reference evidence="11" key="1">
    <citation type="submission" date="2020-10" db="EMBL/GenBank/DDBJ databases">
        <authorList>
            <person name="Gilroy R."/>
        </authorList>
    </citation>
    <scope>NUCLEOTIDE SEQUENCE</scope>
    <source>
        <strain evidence="11">4920</strain>
    </source>
</reference>
<comment type="function">
    <text evidence="10">Involved in protein export. Participates in an early event of protein translocation.</text>
</comment>
<keyword evidence="5 10" id="KW-0812">Transmembrane</keyword>
<gene>
    <name evidence="11" type="primary">secG</name>
    <name evidence="11" type="ORF">IAC74_04965</name>
</gene>
<evidence type="ECO:0000256" key="8">
    <source>
        <dbReference type="ARBA" id="ARBA00023010"/>
    </source>
</evidence>
<keyword evidence="6 10" id="KW-0653">Protein transport</keyword>
<proteinExistence type="inferred from homology"/>
<evidence type="ECO:0000256" key="7">
    <source>
        <dbReference type="ARBA" id="ARBA00022989"/>
    </source>
</evidence>
<evidence type="ECO:0000313" key="12">
    <source>
        <dbReference type="Proteomes" id="UP000886743"/>
    </source>
</evidence>
<dbReference type="AlphaFoldDB" id="A0A9D1SZW1"/>
<protein>
    <recommendedName>
        <fullName evidence="10">Protein-export membrane protein SecG</fullName>
    </recommendedName>
</protein>
<keyword evidence="3 10" id="KW-0813">Transport</keyword>
<evidence type="ECO:0000256" key="3">
    <source>
        <dbReference type="ARBA" id="ARBA00022448"/>
    </source>
</evidence>
<evidence type="ECO:0000256" key="5">
    <source>
        <dbReference type="ARBA" id="ARBA00022692"/>
    </source>
</evidence>
<evidence type="ECO:0000256" key="2">
    <source>
        <dbReference type="ARBA" id="ARBA00008445"/>
    </source>
</evidence>
<organism evidence="11 12">
    <name type="scientific">Candidatus Aphodoplasma excrementigallinarum</name>
    <dbReference type="NCBI Taxonomy" id="2840673"/>
    <lineage>
        <taxon>Bacteria</taxon>
        <taxon>Bacillati</taxon>
        <taxon>Bacillota</taxon>
        <taxon>Clostridia</taxon>
        <taxon>Eubacteriales</taxon>
        <taxon>Candidatus Aphodoplasma</taxon>
    </lineage>
</organism>
<feature type="transmembrane region" description="Helical" evidence="10">
    <location>
        <begin position="60"/>
        <end position="83"/>
    </location>
</feature>
<keyword evidence="4 10" id="KW-1003">Cell membrane</keyword>
<name>A0A9D1SZW1_9FIRM</name>
<evidence type="ECO:0000313" key="11">
    <source>
        <dbReference type="EMBL" id="HIV02905.1"/>
    </source>
</evidence>